<gene>
    <name evidence="1" type="ORF">CXR34_00375</name>
</gene>
<reference evidence="1 2" key="1">
    <citation type="submission" date="2017-12" db="EMBL/GenBank/DDBJ databases">
        <title>Isolation and characterization of estrogens degradatiion strain Microbacterium hominis SJTG1.</title>
        <authorList>
            <person name="Xiong W."/>
            <person name="Yin C."/>
            <person name="Zheng D."/>
            <person name="Liang R."/>
        </authorList>
    </citation>
    <scope>NUCLEOTIDE SEQUENCE [LARGE SCALE GENOMIC DNA]</scope>
    <source>
        <strain evidence="1 2">SJTG1</strain>
    </source>
</reference>
<evidence type="ECO:0000313" key="1">
    <source>
        <dbReference type="EMBL" id="AUG28065.1"/>
    </source>
</evidence>
<dbReference type="Proteomes" id="UP000233276">
    <property type="component" value="Chromosome"/>
</dbReference>
<dbReference type="KEGG" id="mhos:CXR34_00375"/>
<proteinExistence type="predicted"/>
<sequence>MDDDSQSTVDWNGIIRGMIARATESAPTEPGVYRMPCGECVVDFFITAEGNEHWLVAGDDRSYTRETVAIARHGDHPWERLYTLADAAREMARLAAANGGDIDRVLEELVEAIDDREVEPVVRERDGMSSESLEDVAARFGVDLDEL</sequence>
<dbReference type="EMBL" id="CP025299">
    <property type="protein sequence ID" value="AUG28065.1"/>
    <property type="molecule type" value="Genomic_DNA"/>
</dbReference>
<dbReference type="RefSeq" id="WP_101305196.1">
    <property type="nucleotide sequence ID" value="NZ_CP025299.1"/>
</dbReference>
<dbReference type="AlphaFoldDB" id="A0A2K9D2X1"/>
<accession>A0A2K9D2X1</accession>
<name>A0A2K9D2X1_9MICO</name>
<evidence type="ECO:0000313" key="2">
    <source>
        <dbReference type="Proteomes" id="UP000233276"/>
    </source>
</evidence>
<protein>
    <submittedName>
        <fullName evidence="1">Zinc ABC transporter ATPase</fullName>
    </submittedName>
</protein>
<organism evidence="1 2">
    <name type="scientific">Microbacterium hominis</name>
    <dbReference type="NCBI Taxonomy" id="162426"/>
    <lineage>
        <taxon>Bacteria</taxon>
        <taxon>Bacillati</taxon>
        <taxon>Actinomycetota</taxon>
        <taxon>Actinomycetes</taxon>
        <taxon>Micrococcales</taxon>
        <taxon>Microbacteriaceae</taxon>
        <taxon>Microbacterium</taxon>
    </lineage>
</organism>